<comment type="caution">
    <text evidence="1">The sequence shown here is derived from an EMBL/GenBank/DDBJ whole genome shotgun (WGS) entry which is preliminary data.</text>
</comment>
<proteinExistence type="predicted"/>
<organism evidence="1 2">
    <name type="scientific">Candidatus Buchananbacteria bacterium RIFCSPHIGHO2_01_FULL_39_14</name>
    <dbReference type="NCBI Taxonomy" id="1797532"/>
    <lineage>
        <taxon>Bacteria</taxon>
        <taxon>Candidatus Buchananiibacteriota</taxon>
    </lineage>
</organism>
<reference evidence="1 2" key="1">
    <citation type="journal article" date="2016" name="Nat. Commun.">
        <title>Thousands of microbial genomes shed light on interconnected biogeochemical processes in an aquifer system.</title>
        <authorList>
            <person name="Anantharaman K."/>
            <person name="Brown C.T."/>
            <person name="Hug L.A."/>
            <person name="Sharon I."/>
            <person name="Castelle C.J."/>
            <person name="Probst A.J."/>
            <person name="Thomas B.C."/>
            <person name="Singh A."/>
            <person name="Wilkins M.J."/>
            <person name="Karaoz U."/>
            <person name="Brodie E.L."/>
            <person name="Williams K.H."/>
            <person name="Hubbard S.S."/>
            <person name="Banfield J.F."/>
        </authorList>
    </citation>
    <scope>NUCLEOTIDE SEQUENCE [LARGE SCALE GENOMIC DNA]</scope>
</reference>
<name>A0A1G1XXN9_9BACT</name>
<dbReference type="EMBL" id="MHIB01000009">
    <property type="protein sequence ID" value="OGY44893.1"/>
    <property type="molecule type" value="Genomic_DNA"/>
</dbReference>
<protein>
    <submittedName>
        <fullName evidence="1">Uncharacterized protein</fullName>
    </submittedName>
</protein>
<dbReference type="Proteomes" id="UP000178930">
    <property type="component" value="Unassembled WGS sequence"/>
</dbReference>
<sequence length="110" mass="12392">MKACFHFRAERRKQRIPRAACCGVQRASAASIFASPELALESILFISARSAFRLWRNLASQTNIKKKRPLAIDLFFDFRRKEKVILASGRIGEAPAEGHFAFGRTILLAV</sequence>
<accession>A0A1G1XXN9</accession>
<dbReference type="AlphaFoldDB" id="A0A1G1XXN9"/>
<evidence type="ECO:0000313" key="1">
    <source>
        <dbReference type="EMBL" id="OGY44893.1"/>
    </source>
</evidence>
<evidence type="ECO:0000313" key="2">
    <source>
        <dbReference type="Proteomes" id="UP000178930"/>
    </source>
</evidence>
<gene>
    <name evidence="1" type="ORF">A2729_03885</name>
</gene>